<feature type="region of interest" description="Disordered" evidence="1">
    <location>
        <begin position="73"/>
        <end position="96"/>
    </location>
</feature>
<dbReference type="PANTHER" id="PTHR47510">
    <property type="entry name" value="REVERSE TRANSCRIPTASE DOMAIN-CONTAINING PROTEIN"/>
    <property type="match status" value="1"/>
</dbReference>
<dbReference type="Gene3D" id="3.60.10.10">
    <property type="entry name" value="Endonuclease/exonuclease/phosphatase"/>
    <property type="match status" value="1"/>
</dbReference>
<dbReference type="InterPro" id="IPR043502">
    <property type="entry name" value="DNA/RNA_pol_sf"/>
</dbReference>
<comment type="caution">
    <text evidence="3">The sequence shown here is derived from an EMBL/GenBank/DDBJ whole genome shotgun (WGS) entry which is preliminary data.</text>
</comment>
<proteinExistence type="predicted"/>
<dbReference type="InterPro" id="IPR043128">
    <property type="entry name" value="Rev_trsase/Diguanyl_cyclase"/>
</dbReference>
<feature type="compositionally biased region" description="Basic and acidic residues" evidence="1">
    <location>
        <begin position="208"/>
        <end position="222"/>
    </location>
</feature>
<reference evidence="3" key="1">
    <citation type="submission" date="2021-02" db="EMBL/GenBank/DDBJ databases">
        <authorList>
            <person name="Nowell W R."/>
        </authorList>
    </citation>
    <scope>NUCLEOTIDE SEQUENCE</scope>
</reference>
<dbReference type="InterPro" id="IPR036691">
    <property type="entry name" value="Endo/exonu/phosph_ase_sf"/>
</dbReference>
<dbReference type="PANTHER" id="PTHR47510:SF3">
    <property type="entry name" value="ENDO_EXONUCLEASE_PHOSPHATASE DOMAIN-CONTAINING PROTEIN"/>
    <property type="match status" value="1"/>
</dbReference>
<feature type="compositionally biased region" description="Basic and acidic residues" evidence="1">
    <location>
        <begin position="137"/>
        <end position="153"/>
    </location>
</feature>
<evidence type="ECO:0000313" key="4">
    <source>
        <dbReference type="Proteomes" id="UP000663865"/>
    </source>
</evidence>
<dbReference type="PROSITE" id="PS50878">
    <property type="entry name" value="RT_POL"/>
    <property type="match status" value="1"/>
</dbReference>
<dbReference type="SUPFAM" id="SSF56219">
    <property type="entry name" value="DNase I-like"/>
    <property type="match status" value="1"/>
</dbReference>
<accession>A0A817Y398</accession>
<dbReference type="EMBL" id="CAJNYV010000716">
    <property type="protein sequence ID" value="CAF3376406.1"/>
    <property type="molecule type" value="Genomic_DNA"/>
</dbReference>
<gene>
    <name evidence="3" type="ORF">KIK155_LOCUS5872</name>
</gene>
<dbReference type="Pfam" id="PF00078">
    <property type="entry name" value="RVT_1"/>
    <property type="match status" value="1"/>
</dbReference>
<feature type="compositionally biased region" description="Basic and acidic residues" evidence="1">
    <location>
        <begin position="170"/>
        <end position="184"/>
    </location>
</feature>
<sequence length="1119" mass="127435">MLEEAAKNNLSDMRAKCVSTFLEAYGKLEEVFLNHPNCTEENRTANSSTSHPTSLSAVLLPDAPPLIPHNITTTKAPQPVLDSQNNTGNLHSPRGGNSFIPLSNRILQPIMDAKATAFLRPLESFPIIKNGTMPKLNQDEPRSSKPRSKKDETSELPPTPPPPPPSREQQSSEHVKEPIKENQIKNKMYKTKTYERSKNSRYYNDSLHAQEKHNTRPRPKDYEFNKVGGVAIYVRNELSSNEVRFNVIAPRDMEAIFINVQLSKNPSFLVSTMYRHPQGKSETYTFIDSVINKMLKQNKPFYLLGDLNDNQLRTTNTKSPLKTIIYKNGLKQLIEAPTRVTSTSSTLIDVIITNKRDTVLSLKNAPCSIADHNIITAFINVKKPKRDPITCTYRSMKTYTQERFCSLLTENITALNNISQTDSVDEQVLIFTNIFQSCLDKCSPIVTNTFKRPPAPWLTDEIRSKINERDSLLCKSRQNVSDITAHNTYKNSKKEVIRLVKLAKRQFFRSKLNDKKNDPKATWKIVNEIIPRKQQNQEINSIHQNTQEIANNFNKYLSSIGKNTYNEVKNLEAKSENKNNNLNNANLSDDVCNSLNTKFRPDSITMPELVALINNLKNTNSVGHDDISLKYLKDSGKIMYTYLLIIINTSIQTGVFPKLWKEAIVKPLYKNGDATLPSNFRPISLLPVLSKILEKAVADQLITYLERNNLISNCQYGYRHHLSTELALVKLTEEIYNAVENKEICLLATLDLSKAFDTVNPELLLQKLTEINVETTWFKSYLSDRVQSVKLNNIVSQKEAVEFGVPQGSILGPLLFIIYINDIIKDLTDCVVVMYADDIQIIHKGKLSEIDKIIKNTETNLNLLQLQYNHLGLKINPSKTQCMFIGSPFLINKINRNLFVNFDGHQIGFSDCIKTLGVIFDKYMSFENHVRDLCKKTKSTLIYIQRMQHMLDRVTRTMIVDSLVISKLNYCSLIWGKCNNSLIKEVQTVQNFAAKVACGGGKKNDHATPFRNKLNWLTIKNHLKLTELLFVFKAMNSCLPSWVIDFPTNDVRNTGRLLRNNNDLAIPVINSQFGRRSVIYNGPKLWNDMPETIRSLPSISSFKSNTKKHLLLKEKNTDP</sequence>
<feature type="compositionally biased region" description="Pro residues" evidence="1">
    <location>
        <begin position="157"/>
        <end position="166"/>
    </location>
</feature>
<feature type="compositionally biased region" description="Polar residues" evidence="1">
    <location>
        <begin position="73"/>
        <end position="90"/>
    </location>
</feature>
<organism evidence="3 4">
    <name type="scientific">Rotaria socialis</name>
    <dbReference type="NCBI Taxonomy" id="392032"/>
    <lineage>
        <taxon>Eukaryota</taxon>
        <taxon>Metazoa</taxon>
        <taxon>Spiralia</taxon>
        <taxon>Gnathifera</taxon>
        <taxon>Rotifera</taxon>
        <taxon>Eurotatoria</taxon>
        <taxon>Bdelloidea</taxon>
        <taxon>Philodinida</taxon>
        <taxon>Philodinidae</taxon>
        <taxon>Rotaria</taxon>
    </lineage>
</organism>
<dbReference type="Proteomes" id="UP000663865">
    <property type="component" value="Unassembled WGS sequence"/>
</dbReference>
<evidence type="ECO:0000259" key="2">
    <source>
        <dbReference type="PROSITE" id="PS50878"/>
    </source>
</evidence>
<dbReference type="SUPFAM" id="SSF56672">
    <property type="entry name" value="DNA/RNA polymerases"/>
    <property type="match status" value="1"/>
</dbReference>
<dbReference type="Gene3D" id="3.30.70.270">
    <property type="match status" value="1"/>
</dbReference>
<dbReference type="CDD" id="cd01650">
    <property type="entry name" value="RT_nLTR_like"/>
    <property type="match status" value="1"/>
</dbReference>
<evidence type="ECO:0000313" key="3">
    <source>
        <dbReference type="EMBL" id="CAF3376406.1"/>
    </source>
</evidence>
<feature type="region of interest" description="Disordered" evidence="1">
    <location>
        <begin position="129"/>
        <end position="222"/>
    </location>
</feature>
<feature type="domain" description="Reverse transcriptase" evidence="2">
    <location>
        <begin position="649"/>
        <end position="907"/>
    </location>
</feature>
<name>A0A817Y398_9BILA</name>
<protein>
    <recommendedName>
        <fullName evidence="2">Reverse transcriptase domain-containing protein</fullName>
    </recommendedName>
</protein>
<dbReference type="InterPro" id="IPR000477">
    <property type="entry name" value="RT_dom"/>
</dbReference>
<evidence type="ECO:0000256" key="1">
    <source>
        <dbReference type="SAM" id="MobiDB-lite"/>
    </source>
</evidence>
<dbReference type="AlphaFoldDB" id="A0A817Y398"/>